<evidence type="ECO:0000313" key="5">
    <source>
        <dbReference type="Proteomes" id="UP000006049"/>
    </source>
</evidence>
<dbReference type="EMBL" id="CP003280">
    <property type="protein sequence ID" value="AFL81152.1"/>
    <property type="molecule type" value="Genomic_DNA"/>
</dbReference>
<dbReference type="NCBIfam" id="TIGR04183">
    <property type="entry name" value="Por_Secre_tail"/>
    <property type="match status" value="1"/>
</dbReference>
<protein>
    <recommendedName>
        <fullName evidence="3">Secretion system C-terminal sorting domain-containing protein</fullName>
    </recommendedName>
</protein>
<feature type="chain" id="PRO_5003683674" description="Secretion system C-terminal sorting domain-containing protein" evidence="2">
    <location>
        <begin position="20"/>
        <end position="498"/>
    </location>
</feature>
<evidence type="ECO:0000256" key="1">
    <source>
        <dbReference type="ARBA" id="ARBA00022729"/>
    </source>
</evidence>
<evidence type="ECO:0000256" key="2">
    <source>
        <dbReference type="SAM" id="SignalP"/>
    </source>
</evidence>
<dbReference type="Pfam" id="PF18962">
    <property type="entry name" value="Por_Secre_tail"/>
    <property type="match status" value="1"/>
</dbReference>
<dbReference type="RefSeq" id="WP_014782407.1">
    <property type="nucleotide sequence ID" value="NC_018013.1"/>
</dbReference>
<sequence>MKRFLFFAIMSLLCLTVSAQNWVQLGNDINGKAAQDDFGRWASLSADGNTVAVGAQYNDDAGSNAGQVRVFTYNGTSWSQKGLDINGEAAEDHSSRVSLSADGNTMAIGAPLNDDTGNGSGNVRVFVFDGTNWVQRGVNIPSETPNDQSGGAVSMSADGNRVAIGSIDSRTQGLNTGQVRVFGWNGSAWAKLGSNINGEAMDDQFGYSVKLSADGNTFVAGALYADPISNGNGEVSIYEFNGTDWVAKGDDIPGEQTNGNFGLSVDISADGNTIISAESEFKNGNGDRIGRARIFSWNGTQWVQKGSSIDGMADGDRIGIRVSITKQGNIIAIKGLLGQGNANDLSGNTRMFRFNGTDWVQLGQTIYGQAGDNGGFGLEFSGTGNTISIGFPQRDDNGQDSGQMRVYKFDGPLSVAGNNLKFATLYPNPSNSNFTIDLGKEYTEVAVQIYNMLGQVISSEKYASAKTIEKKITSVAGMYFVKISTAQGANKTLKVIKN</sequence>
<dbReference type="OrthoDB" id="1403372at2"/>
<dbReference type="InterPro" id="IPR026444">
    <property type="entry name" value="Secre_tail"/>
</dbReference>
<keyword evidence="1 2" id="KW-0732">Signal</keyword>
<dbReference type="eggNOG" id="COG5563">
    <property type="taxonomic scope" value="Bacteria"/>
</dbReference>
<organism evidence="4 5">
    <name type="scientific">Aequorivita sublithincola (strain DSM 14238 / LMG 21431 / ACAM 643 / 9-3)</name>
    <dbReference type="NCBI Taxonomy" id="746697"/>
    <lineage>
        <taxon>Bacteria</taxon>
        <taxon>Pseudomonadati</taxon>
        <taxon>Bacteroidota</taxon>
        <taxon>Flavobacteriia</taxon>
        <taxon>Flavobacteriales</taxon>
        <taxon>Flavobacteriaceae</taxon>
        <taxon>Aequorivita</taxon>
    </lineage>
</organism>
<gene>
    <name evidence="4" type="ordered locus">Aeqsu_1669</name>
</gene>
<name>I3YVY4_AEQSU</name>
<dbReference type="SUPFAM" id="SSF50993">
    <property type="entry name" value="Peptidase/esterase 'gauge' domain"/>
    <property type="match status" value="1"/>
</dbReference>
<feature type="domain" description="Secretion system C-terminal sorting" evidence="3">
    <location>
        <begin position="425"/>
        <end position="491"/>
    </location>
</feature>
<dbReference type="HOGENOM" id="CLU_034189_0_0_10"/>
<accession>I3YVY4</accession>
<dbReference type="PANTHER" id="PTHR36220">
    <property type="entry name" value="UNNAMED PRODUCT"/>
    <property type="match status" value="1"/>
</dbReference>
<dbReference type="Proteomes" id="UP000006049">
    <property type="component" value="Chromosome"/>
</dbReference>
<dbReference type="Pfam" id="PF14312">
    <property type="entry name" value="FG-GAP_2"/>
    <property type="match status" value="1"/>
</dbReference>
<dbReference type="PANTHER" id="PTHR36220:SF1">
    <property type="entry name" value="GAMMA TUBULIN COMPLEX COMPONENT C-TERMINAL DOMAIN-CONTAINING PROTEIN"/>
    <property type="match status" value="1"/>
</dbReference>
<proteinExistence type="predicted"/>
<reference evidence="4 5" key="1">
    <citation type="submission" date="2012-06" db="EMBL/GenBank/DDBJ databases">
        <title>The complete genome of Aequorivita sublithincola DSM 14238.</title>
        <authorList>
            <consortium name="US DOE Joint Genome Institute (JGI-PGF)"/>
            <person name="Lucas S."/>
            <person name="Copeland A."/>
            <person name="Lapidus A."/>
            <person name="Goodwin L."/>
            <person name="Pitluck S."/>
            <person name="Peters L."/>
            <person name="Munk A.C.C."/>
            <person name="Kyrpides N."/>
            <person name="Mavromatis K."/>
            <person name="Pagani I."/>
            <person name="Ivanova N."/>
            <person name="Ovchinnikova G."/>
            <person name="Zeytun A."/>
            <person name="Detter J.C."/>
            <person name="Han C."/>
            <person name="Land M."/>
            <person name="Hauser L."/>
            <person name="Markowitz V."/>
            <person name="Cheng J.-F."/>
            <person name="Hugenholtz P."/>
            <person name="Woyke T."/>
            <person name="Wu D."/>
            <person name="Tindall B."/>
            <person name="Faehnrich R."/>
            <person name="Brambilla E."/>
            <person name="Klenk H.-P."/>
            <person name="Eisen J.A."/>
        </authorList>
    </citation>
    <scope>NUCLEOTIDE SEQUENCE [LARGE SCALE GENOMIC DNA]</scope>
    <source>
        <strain evidence="5">DSM 14238 / LMG 21431 / ACAM 643 / 9-3</strain>
    </source>
</reference>
<keyword evidence="5" id="KW-1185">Reference proteome</keyword>
<feature type="signal peptide" evidence="2">
    <location>
        <begin position="1"/>
        <end position="19"/>
    </location>
</feature>
<dbReference type="STRING" id="746697.Aeqsu_1669"/>
<dbReference type="InterPro" id="IPR013517">
    <property type="entry name" value="FG-GAP"/>
</dbReference>
<evidence type="ECO:0000259" key="3">
    <source>
        <dbReference type="Pfam" id="PF18962"/>
    </source>
</evidence>
<evidence type="ECO:0000313" key="4">
    <source>
        <dbReference type="EMBL" id="AFL81152.1"/>
    </source>
</evidence>
<dbReference type="AlphaFoldDB" id="I3YVY4"/>
<dbReference type="KEGG" id="asl:Aeqsu_1669"/>